<name>A0ABS9IWY5_9ACTN</name>
<gene>
    <name evidence="10" type="ORF">L5G33_16665</name>
</gene>
<evidence type="ECO:0000256" key="1">
    <source>
        <dbReference type="ARBA" id="ARBA00004429"/>
    </source>
</evidence>
<evidence type="ECO:0000256" key="3">
    <source>
        <dbReference type="ARBA" id="ARBA00022475"/>
    </source>
</evidence>
<dbReference type="PANTHER" id="PTHR43357">
    <property type="entry name" value="INNER MEMBRANE ABC TRANSPORTER PERMEASE PROTEIN YDCV"/>
    <property type="match status" value="1"/>
</dbReference>
<feature type="domain" description="ABC transmembrane type-1" evidence="9">
    <location>
        <begin position="72"/>
        <end position="265"/>
    </location>
</feature>
<sequence length="552" mass="57074">MAHAVARDGETLRFRSRGAFGLARGFGALVPLVFTAVVFAWPLGVLVMRAFDDDDATTLSQSWSRTGALGLLGVTALQAAVSAVAALVVAAPIVWLMSRAKLPGTGLLRVIVTLPFVLPTVVVGVAFRAVFDGPLAFLGVEQGWTSIIAAHTFLNVAVVVRVVSAAWQRVDPRQVAAARALGASPTRAFLDVVAPRLLPAVAAAFALIFLFCSTSYGVVVILGGGTAHTLETEIYLQGIGYARLPDAVALSVLQIGVVLAALAVARLLGSARVPQSGTTSHAERPRGIGWIAVIAVLAWIGVWLVLPIATLVVRSLRPGGHWGLVGYRAMFDDTYGESAVASLRYSVTSAFLATAIAVVVGLLTAATLTRSGGLVARTGAVLAILPLGISAVTLGFGYTLALAELPYEVAASPLIVPCVQALIAIPVVVGVMVPALEQVPPRLRDAAATLGARGPRVFVTVDLRLTAKSLAAAAAFAFVMAIGEFGATTFLARANTTTLPVLIGSLMGRPGADNYAAAMAASVLLVAVSAVVVAAVEFAARTRTGDRRRKRC</sequence>
<proteinExistence type="inferred from homology"/>
<evidence type="ECO:0000259" key="9">
    <source>
        <dbReference type="PROSITE" id="PS50928"/>
    </source>
</evidence>
<accession>A0ABS9IWY5</accession>
<keyword evidence="2 8" id="KW-0813">Transport</keyword>
<evidence type="ECO:0000256" key="4">
    <source>
        <dbReference type="ARBA" id="ARBA00022519"/>
    </source>
</evidence>
<evidence type="ECO:0000313" key="11">
    <source>
        <dbReference type="Proteomes" id="UP001200110"/>
    </source>
</evidence>
<dbReference type="InterPro" id="IPR000515">
    <property type="entry name" value="MetI-like"/>
</dbReference>
<feature type="domain" description="ABC transmembrane type-1" evidence="9">
    <location>
        <begin position="343"/>
        <end position="536"/>
    </location>
</feature>
<evidence type="ECO:0000256" key="7">
    <source>
        <dbReference type="ARBA" id="ARBA00023136"/>
    </source>
</evidence>
<feature type="transmembrane region" description="Helical" evidence="8">
    <location>
        <begin position="107"/>
        <end position="131"/>
    </location>
</feature>
<evidence type="ECO:0000256" key="5">
    <source>
        <dbReference type="ARBA" id="ARBA00022692"/>
    </source>
</evidence>
<dbReference type="PANTHER" id="PTHR43357:SF4">
    <property type="entry name" value="INNER MEMBRANE ABC TRANSPORTER PERMEASE PROTEIN YDCV"/>
    <property type="match status" value="1"/>
</dbReference>
<dbReference type="RefSeq" id="WP_236999283.1">
    <property type="nucleotide sequence ID" value="NZ_JAKKOR010000012.1"/>
</dbReference>
<feature type="transmembrane region" description="Helical" evidence="8">
    <location>
        <begin position="197"/>
        <end position="227"/>
    </location>
</feature>
<dbReference type="Gene3D" id="1.10.3720.10">
    <property type="entry name" value="MetI-like"/>
    <property type="match status" value="2"/>
</dbReference>
<dbReference type="Pfam" id="PF00528">
    <property type="entry name" value="BPD_transp_1"/>
    <property type="match status" value="1"/>
</dbReference>
<keyword evidence="6 8" id="KW-1133">Transmembrane helix</keyword>
<dbReference type="Proteomes" id="UP001200110">
    <property type="component" value="Unassembled WGS sequence"/>
</dbReference>
<feature type="transmembrane region" description="Helical" evidence="8">
    <location>
        <begin position="68"/>
        <end position="95"/>
    </location>
</feature>
<dbReference type="EMBL" id="JAKKOR010000012">
    <property type="protein sequence ID" value="MCF8590089.1"/>
    <property type="molecule type" value="Genomic_DNA"/>
</dbReference>
<organism evidence="10 11">
    <name type="scientific">Gordonia liuliyuniae</name>
    <dbReference type="NCBI Taxonomy" id="2911517"/>
    <lineage>
        <taxon>Bacteria</taxon>
        <taxon>Bacillati</taxon>
        <taxon>Actinomycetota</taxon>
        <taxon>Actinomycetes</taxon>
        <taxon>Mycobacteriales</taxon>
        <taxon>Gordoniaceae</taxon>
        <taxon>Gordonia</taxon>
    </lineage>
</organism>
<dbReference type="PROSITE" id="PS50928">
    <property type="entry name" value="ABC_TM1"/>
    <property type="match status" value="2"/>
</dbReference>
<feature type="transmembrane region" description="Helical" evidence="8">
    <location>
        <begin position="288"/>
        <end position="313"/>
    </location>
</feature>
<comment type="subcellular location">
    <subcellularLocation>
        <location evidence="1">Cell inner membrane</location>
        <topology evidence="1">Multi-pass membrane protein</topology>
    </subcellularLocation>
    <subcellularLocation>
        <location evidence="8">Cell membrane</location>
        <topology evidence="8">Multi-pass membrane protein</topology>
    </subcellularLocation>
</comment>
<feature type="transmembrane region" description="Helical" evidence="8">
    <location>
        <begin position="380"/>
        <end position="402"/>
    </location>
</feature>
<comment type="caution">
    <text evidence="10">The sequence shown here is derived from an EMBL/GenBank/DDBJ whole genome shotgun (WGS) entry which is preliminary data.</text>
</comment>
<evidence type="ECO:0000256" key="2">
    <source>
        <dbReference type="ARBA" id="ARBA00022448"/>
    </source>
</evidence>
<feature type="transmembrane region" description="Helical" evidence="8">
    <location>
        <begin position="143"/>
        <end position="163"/>
    </location>
</feature>
<dbReference type="InterPro" id="IPR035906">
    <property type="entry name" value="MetI-like_sf"/>
</dbReference>
<dbReference type="SUPFAM" id="SSF161098">
    <property type="entry name" value="MetI-like"/>
    <property type="match status" value="2"/>
</dbReference>
<evidence type="ECO:0000256" key="6">
    <source>
        <dbReference type="ARBA" id="ARBA00022989"/>
    </source>
</evidence>
<dbReference type="CDD" id="cd06261">
    <property type="entry name" value="TM_PBP2"/>
    <property type="match status" value="2"/>
</dbReference>
<comment type="similarity">
    <text evidence="8">Belongs to the binding-protein-dependent transport system permease family.</text>
</comment>
<feature type="transmembrane region" description="Helical" evidence="8">
    <location>
        <begin position="21"/>
        <end position="48"/>
    </location>
</feature>
<feature type="transmembrane region" description="Helical" evidence="8">
    <location>
        <begin position="515"/>
        <end position="540"/>
    </location>
</feature>
<keyword evidence="5 8" id="KW-0812">Transmembrane</keyword>
<keyword evidence="3" id="KW-1003">Cell membrane</keyword>
<keyword evidence="4" id="KW-0997">Cell inner membrane</keyword>
<reference evidence="10 11" key="1">
    <citation type="submission" date="2022-01" db="EMBL/GenBank/DDBJ databases">
        <authorList>
            <person name="Huang Y."/>
        </authorList>
    </citation>
    <scope>NUCLEOTIDE SEQUENCE [LARGE SCALE GENOMIC DNA]</scope>
    <source>
        <strain evidence="10 11">HY366</strain>
    </source>
</reference>
<evidence type="ECO:0000256" key="8">
    <source>
        <dbReference type="RuleBase" id="RU363032"/>
    </source>
</evidence>
<feature type="transmembrane region" description="Helical" evidence="8">
    <location>
        <begin position="247"/>
        <end position="268"/>
    </location>
</feature>
<feature type="transmembrane region" description="Helical" evidence="8">
    <location>
        <begin position="470"/>
        <end position="492"/>
    </location>
</feature>
<evidence type="ECO:0000313" key="10">
    <source>
        <dbReference type="EMBL" id="MCF8590089.1"/>
    </source>
</evidence>
<protein>
    <submittedName>
        <fullName evidence="10">Iron ABC transporter permease</fullName>
    </submittedName>
</protein>
<keyword evidence="7 8" id="KW-0472">Membrane</keyword>
<feature type="transmembrane region" description="Helical" evidence="8">
    <location>
        <begin position="345"/>
        <end position="368"/>
    </location>
</feature>
<keyword evidence="11" id="KW-1185">Reference proteome</keyword>
<feature type="transmembrane region" description="Helical" evidence="8">
    <location>
        <begin position="414"/>
        <end position="436"/>
    </location>
</feature>